<reference evidence="3 4" key="1">
    <citation type="submission" date="2020-07" db="EMBL/GenBank/DDBJ databases">
        <title>Draft whole-genome sequence of Heliobacterium chlorum DSM 3682, type strain.</title>
        <authorList>
            <person name="Kyndt J.A."/>
            <person name="Meyer T.E."/>
            <person name="Imhoff J.F."/>
        </authorList>
    </citation>
    <scope>NUCLEOTIDE SEQUENCE [LARGE SCALE GENOMIC DNA]</scope>
    <source>
        <strain evidence="3 4">DSM 3682</strain>
    </source>
</reference>
<dbReference type="EMBL" id="JACVHF010000015">
    <property type="protein sequence ID" value="MBC9785533.1"/>
    <property type="molecule type" value="Genomic_DNA"/>
</dbReference>
<feature type="transmembrane region" description="Helical" evidence="1">
    <location>
        <begin position="87"/>
        <end position="105"/>
    </location>
</feature>
<evidence type="ECO:0000313" key="3">
    <source>
        <dbReference type="EMBL" id="MBC9785533.1"/>
    </source>
</evidence>
<accession>A0ABR7T424</accession>
<evidence type="ECO:0000313" key="4">
    <source>
        <dbReference type="Proteomes" id="UP000617402"/>
    </source>
</evidence>
<feature type="domain" description="Dienelactone hydrolase" evidence="2">
    <location>
        <begin position="8"/>
        <end position="197"/>
    </location>
</feature>
<dbReference type="PANTHER" id="PTHR46623:SF6">
    <property type="entry name" value="ALPHA_BETA-HYDROLASES SUPERFAMILY PROTEIN"/>
    <property type="match status" value="1"/>
</dbReference>
<name>A0ABR7T424_HELCL</name>
<keyword evidence="1" id="KW-0812">Transmembrane</keyword>
<dbReference type="InterPro" id="IPR029058">
    <property type="entry name" value="AB_hydrolase_fold"/>
</dbReference>
<keyword evidence="1" id="KW-1133">Transmembrane helix</keyword>
<gene>
    <name evidence="3" type="ORF">H1S01_13580</name>
</gene>
<evidence type="ECO:0000256" key="1">
    <source>
        <dbReference type="SAM" id="Phobius"/>
    </source>
</evidence>
<sequence length="202" mass="23114">MIQYVNNSKSAVVVLHEIYGLNEHIEHVCKQLYELGFDVYAPNMLRNSLTYKYSQEDLAYSNFVTNIGFEKAFWKIKLFLENIKSNYNGVYILGFSVGATIAWLLSENMNLCNGIVGIYGSKIRNFTSTNPSCPVLLVFAADEKSFNVDDLIYELELKDGVEIKKYSGYHGFANPFSEHYQEESARKANLNILQFLLKLSEK</sequence>
<evidence type="ECO:0000259" key="2">
    <source>
        <dbReference type="Pfam" id="PF01738"/>
    </source>
</evidence>
<dbReference type="PANTHER" id="PTHR46623">
    <property type="entry name" value="CARBOXYMETHYLENEBUTENOLIDASE-RELATED"/>
    <property type="match status" value="1"/>
</dbReference>
<keyword evidence="4" id="KW-1185">Reference proteome</keyword>
<dbReference type="InterPro" id="IPR002925">
    <property type="entry name" value="Dienelactn_hydro"/>
</dbReference>
<comment type="caution">
    <text evidence="3">The sequence shown here is derived from an EMBL/GenBank/DDBJ whole genome shotgun (WGS) entry which is preliminary data.</text>
</comment>
<dbReference type="RefSeq" id="WP_188040985.1">
    <property type="nucleotide sequence ID" value="NZ_JACVHF010000015.1"/>
</dbReference>
<dbReference type="GO" id="GO:0016787">
    <property type="term" value="F:hydrolase activity"/>
    <property type="evidence" value="ECO:0007669"/>
    <property type="project" value="UniProtKB-KW"/>
</dbReference>
<dbReference type="SUPFAM" id="SSF53474">
    <property type="entry name" value="alpha/beta-Hydrolases"/>
    <property type="match status" value="1"/>
</dbReference>
<organism evidence="3 4">
    <name type="scientific">Heliobacterium chlorum</name>
    <dbReference type="NCBI Taxonomy" id="2698"/>
    <lineage>
        <taxon>Bacteria</taxon>
        <taxon>Bacillati</taxon>
        <taxon>Bacillota</taxon>
        <taxon>Clostridia</taxon>
        <taxon>Eubacteriales</taxon>
        <taxon>Heliobacteriaceae</taxon>
        <taxon>Heliobacterium</taxon>
    </lineage>
</organism>
<keyword evidence="3" id="KW-0378">Hydrolase</keyword>
<dbReference type="Gene3D" id="3.40.50.1820">
    <property type="entry name" value="alpha/beta hydrolase"/>
    <property type="match status" value="1"/>
</dbReference>
<protein>
    <submittedName>
        <fullName evidence="3">Dienelactone hydrolase family protein</fullName>
    </submittedName>
</protein>
<dbReference type="Proteomes" id="UP000617402">
    <property type="component" value="Unassembled WGS sequence"/>
</dbReference>
<proteinExistence type="predicted"/>
<keyword evidence="1" id="KW-0472">Membrane</keyword>
<dbReference type="Pfam" id="PF01738">
    <property type="entry name" value="DLH"/>
    <property type="match status" value="1"/>
</dbReference>
<dbReference type="InterPro" id="IPR051049">
    <property type="entry name" value="Dienelactone_hydrolase-like"/>
</dbReference>